<feature type="domain" description="FAD/NAD(P)-binding" evidence="4">
    <location>
        <begin position="4"/>
        <end position="259"/>
    </location>
</feature>
<name>A0A0P6YHG9_9CHLR</name>
<evidence type="ECO:0000256" key="1">
    <source>
        <dbReference type="ARBA" id="ARBA00001974"/>
    </source>
</evidence>
<dbReference type="Pfam" id="PF07992">
    <property type="entry name" value="Pyr_redox_2"/>
    <property type="match status" value="1"/>
</dbReference>
<evidence type="ECO:0000313" key="5">
    <source>
        <dbReference type="EMBL" id="KPL81767.1"/>
    </source>
</evidence>
<dbReference type="Gene3D" id="3.50.50.60">
    <property type="entry name" value="FAD/NAD(P)-binding domain"/>
    <property type="match status" value="2"/>
</dbReference>
<dbReference type="GO" id="GO:0016491">
    <property type="term" value="F:oxidoreductase activity"/>
    <property type="evidence" value="ECO:0007669"/>
    <property type="project" value="InterPro"/>
</dbReference>
<sequence length="419" mass="45827">MDDQGEILVISDDPYGYYSRPGLAYYLTGELEEQLLFPYQKEDFLRLRARFIRGQVVKVYPEEKQAALEDGTFIRYDKLLIATGAQAVPLRIPGADLHGVHKLDHLTDARAMLGNARRGGTAIVTGGGITAVEIAEGLAARGMKVHYVMRSHRYWPSVLDEAESEIVESLLARENIQIYRKSELAEIVGRNGRVAGARLADGRTLRAELIAFAIGVTPRIALAQQIGLRCERGILVNECMETSLADIYAAGDVAQVIDPASGKHLLDSLWGPALEQGRTAGLNMAGRKTPYQKPAALNITRLAGLTVTIIGAVSLPSTPSDLKGEQDLLSIARGDSETWRQLPDCIIAQSGFDVNRLRLVIGEKHILGAVVMGDQKLSASLQKIIHRKVEITSIREHLLAPHAPLADVLVQFVHRTQIS</sequence>
<dbReference type="AlphaFoldDB" id="A0A0P6YHG9"/>
<dbReference type="PANTHER" id="PTHR43429">
    <property type="entry name" value="PYRIDINE NUCLEOTIDE-DISULFIDE OXIDOREDUCTASE DOMAIN-CONTAINING"/>
    <property type="match status" value="1"/>
</dbReference>
<reference evidence="5 6" key="1">
    <citation type="submission" date="2015-07" db="EMBL/GenBank/DDBJ databases">
        <title>Genome sequence of Levilinea saccharolytica DSM 16555.</title>
        <authorList>
            <person name="Hemp J."/>
            <person name="Ward L.M."/>
            <person name="Pace L.A."/>
            <person name="Fischer W.W."/>
        </authorList>
    </citation>
    <scope>NUCLEOTIDE SEQUENCE [LARGE SCALE GENOMIC DNA]</scope>
    <source>
        <strain evidence="5 6">KIBI-1</strain>
    </source>
</reference>
<evidence type="ECO:0000256" key="3">
    <source>
        <dbReference type="ARBA" id="ARBA00022827"/>
    </source>
</evidence>
<gene>
    <name evidence="5" type="ORF">ADN01_09220</name>
</gene>
<keyword evidence="6" id="KW-1185">Reference proteome</keyword>
<dbReference type="InterPro" id="IPR036188">
    <property type="entry name" value="FAD/NAD-bd_sf"/>
</dbReference>
<dbReference type="PRINTS" id="PR00411">
    <property type="entry name" value="PNDRDTASEI"/>
</dbReference>
<dbReference type="PRINTS" id="PR00368">
    <property type="entry name" value="FADPNR"/>
</dbReference>
<accession>A0A0P6YHG9</accession>
<dbReference type="InterPro" id="IPR050260">
    <property type="entry name" value="FAD-bd_OxRdtase"/>
</dbReference>
<keyword evidence="3" id="KW-0274">FAD</keyword>
<comment type="cofactor">
    <cofactor evidence="1">
        <name>FAD</name>
        <dbReference type="ChEBI" id="CHEBI:57692"/>
    </cofactor>
</comment>
<dbReference type="InterPro" id="IPR023753">
    <property type="entry name" value="FAD/NAD-binding_dom"/>
</dbReference>
<dbReference type="Proteomes" id="UP000050501">
    <property type="component" value="Unassembled WGS sequence"/>
</dbReference>
<comment type="caution">
    <text evidence="5">The sequence shown here is derived from an EMBL/GenBank/DDBJ whole genome shotgun (WGS) entry which is preliminary data.</text>
</comment>
<evidence type="ECO:0000256" key="2">
    <source>
        <dbReference type="ARBA" id="ARBA00022630"/>
    </source>
</evidence>
<evidence type="ECO:0000313" key="6">
    <source>
        <dbReference type="Proteomes" id="UP000050501"/>
    </source>
</evidence>
<organism evidence="5 6">
    <name type="scientific">Levilinea saccharolytica</name>
    <dbReference type="NCBI Taxonomy" id="229921"/>
    <lineage>
        <taxon>Bacteria</taxon>
        <taxon>Bacillati</taxon>
        <taxon>Chloroflexota</taxon>
        <taxon>Anaerolineae</taxon>
        <taxon>Anaerolineales</taxon>
        <taxon>Anaerolineaceae</taxon>
        <taxon>Levilinea</taxon>
    </lineage>
</organism>
<proteinExistence type="predicted"/>
<dbReference type="EMBL" id="LGCM01000035">
    <property type="protein sequence ID" value="KPL81767.1"/>
    <property type="molecule type" value="Genomic_DNA"/>
</dbReference>
<dbReference type="SUPFAM" id="SSF51905">
    <property type="entry name" value="FAD/NAD(P)-binding domain"/>
    <property type="match status" value="1"/>
</dbReference>
<dbReference type="STRING" id="229921.ADN01_09220"/>
<evidence type="ECO:0000259" key="4">
    <source>
        <dbReference type="Pfam" id="PF07992"/>
    </source>
</evidence>
<dbReference type="PANTHER" id="PTHR43429:SF3">
    <property type="entry name" value="NITRITE REDUCTASE [NAD(P)H]"/>
    <property type="match status" value="1"/>
</dbReference>
<keyword evidence="2" id="KW-0285">Flavoprotein</keyword>
<protein>
    <recommendedName>
        <fullName evidence="4">FAD/NAD(P)-binding domain-containing protein</fullName>
    </recommendedName>
</protein>